<reference evidence="2 3" key="1">
    <citation type="submission" date="2018-11" db="EMBL/GenBank/DDBJ databases">
        <authorList>
            <person name="Jang G.I."/>
            <person name="Hwang C.Y."/>
        </authorList>
    </citation>
    <scope>NUCLEOTIDE SEQUENCE [LARGE SCALE GENOMIC DNA]</scope>
    <source>
        <strain evidence="2 3">SSM26</strain>
    </source>
</reference>
<feature type="region of interest" description="Disordered" evidence="1">
    <location>
        <begin position="48"/>
        <end position="67"/>
    </location>
</feature>
<evidence type="ECO:0000313" key="2">
    <source>
        <dbReference type="EMBL" id="ROZ80732.1"/>
    </source>
</evidence>
<accession>A0ABX9XCY3</accession>
<evidence type="ECO:0008006" key="4">
    <source>
        <dbReference type="Google" id="ProtNLM"/>
    </source>
</evidence>
<protein>
    <recommendedName>
        <fullName evidence="4">Type II toxin-antitoxin system HicA family toxin</fullName>
    </recommendedName>
</protein>
<organism evidence="2 3">
    <name type="scientific">Pseudomonas neustonica</name>
    <dbReference type="NCBI Taxonomy" id="2487346"/>
    <lineage>
        <taxon>Bacteria</taxon>
        <taxon>Pseudomonadati</taxon>
        <taxon>Pseudomonadota</taxon>
        <taxon>Gammaproteobacteria</taxon>
        <taxon>Pseudomonadales</taxon>
        <taxon>Pseudomonadaceae</taxon>
        <taxon>Pseudomonas</taxon>
    </lineage>
</organism>
<dbReference type="Proteomes" id="UP000275199">
    <property type="component" value="Unassembled WGS sequence"/>
</dbReference>
<dbReference type="EMBL" id="RKKU01000039">
    <property type="protein sequence ID" value="ROZ80732.1"/>
    <property type="molecule type" value="Genomic_DNA"/>
</dbReference>
<sequence length="67" mass="7758">MKFSSDKDINRFAKHLVRHGWRFKQGRKHGKLLPPESPEMVVIPSTPSKKRALQEMESTVKRIACRG</sequence>
<name>A0ABX9XCY3_9PSED</name>
<comment type="caution">
    <text evidence="2">The sequence shown here is derived from an EMBL/GenBank/DDBJ whole genome shotgun (WGS) entry which is preliminary data.</text>
</comment>
<evidence type="ECO:0000256" key="1">
    <source>
        <dbReference type="SAM" id="MobiDB-lite"/>
    </source>
</evidence>
<keyword evidence="3" id="KW-1185">Reference proteome</keyword>
<proteinExistence type="predicted"/>
<evidence type="ECO:0000313" key="3">
    <source>
        <dbReference type="Proteomes" id="UP000275199"/>
    </source>
</evidence>
<gene>
    <name evidence="2" type="ORF">EF096_19105</name>
</gene>